<proteinExistence type="predicted"/>
<dbReference type="Pfam" id="PF00494">
    <property type="entry name" value="SQS_PSY"/>
    <property type="match status" value="1"/>
</dbReference>
<dbReference type="PANTHER" id="PTHR31480">
    <property type="entry name" value="BIFUNCTIONAL LYCOPENE CYCLASE/PHYTOENE SYNTHASE"/>
    <property type="match status" value="1"/>
</dbReference>
<dbReference type="InterPro" id="IPR002060">
    <property type="entry name" value="Squ/phyt_synthse"/>
</dbReference>
<dbReference type="Proteomes" id="UP000198908">
    <property type="component" value="Unassembled WGS sequence"/>
</dbReference>
<accession>A0A1G6IUT5</accession>
<dbReference type="GO" id="GO:0004311">
    <property type="term" value="F:geranylgeranyl diphosphate synthase activity"/>
    <property type="evidence" value="ECO:0007669"/>
    <property type="project" value="InterPro"/>
</dbReference>
<reference evidence="2" key="1">
    <citation type="submission" date="2016-09" db="EMBL/GenBank/DDBJ databases">
        <authorList>
            <person name="Varghese N."/>
            <person name="Submissions S."/>
        </authorList>
    </citation>
    <scope>NUCLEOTIDE SEQUENCE [LARGE SCALE GENOMIC DNA]</scope>
    <source>
        <strain evidence="2">TNe-862</strain>
    </source>
</reference>
<sequence length="294" mass="32737">MPNASMEPDHYDDFPVARVLLPKALRAPVGVIYHVARTLDDIADEGDWSPELRHTRLADFREGLNAVAEGRAARVHPTLFAELAKVVRECQLPLEPFYDLVAAFDQDIDTTRYADRFDLLDFCRRSANPVGRLMLHLIDEATPENLTDSDAICTALQLITFLQDVGADWQRGRVYLPLADRERFGVTEAQIAAGRADDAWRALMAQEVARARALMVGGAPLALRVPGRFGLELCSVVHGGLRMLEIIERGGYDVFRARPVLRAPDWAVVLLRTAAMWLSRRVGVRAPSIESNNA</sequence>
<dbReference type="AlphaFoldDB" id="A0A1G6IUT5"/>
<dbReference type="InterPro" id="IPR033904">
    <property type="entry name" value="Trans_IPPS_HH"/>
</dbReference>
<evidence type="ECO:0000313" key="2">
    <source>
        <dbReference type="Proteomes" id="UP000198908"/>
    </source>
</evidence>
<dbReference type="CDD" id="cd00683">
    <property type="entry name" value="Trans_IPPS_HH"/>
    <property type="match status" value="1"/>
</dbReference>
<dbReference type="GO" id="GO:0016114">
    <property type="term" value="P:terpenoid biosynthetic process"/>
    <property type="evidence" value="ECO:0007669"/>
    <property type="project" value="UniProtKB-ARBA"/>
</dbReference>
<gene>
    <name evidence="1" type="ORF">SAMN05421548_10458</name>
</gene>
<dbReference type="NCBIfam" id="TIGR03464">
    <property type="entry name" value="HpnC"/>
    <property type="match status" value="1"/>
</dbReference>
<organism evidence="1 2">
    <name type="scientific">Paraburkholderia lycopersici</name>
    <dbReference type="NCBI Taxonomy" id="416944"/>
    <lineage>
        <taxon>Bacteria</taxon>
        <taxon>Pseudomonadati</taxon>
        <taxon>Pseudomonadota</taxon>
        <taxon>Betaproteobacteria</taxon>
        <taxon>Burkholderiales</taxon>
        <taxon>Burkholderiaceae</taxon>
        <taxon>Paraburkholderia</taxon>
    </lineage>
</organism>
<dbReference type="EMBL" id="FMYQ01000004">
    <property type="protein sequence ID" value="SDC10224.1"/>
    <property type="molecule type" value="Genomic_DNA"/>
</dbReference>
<name>A0A1G6IUT5_9BURK</name>
<dbReference type="InterPro" id="IPR017827">
    <property type="entry name" value="HSQ_synthase_HpnC"/>
</dbReference>
<dbReference type="GO" id="GO:0051996">
    <property type="term" value="F:squalene synthase [NAD(P)H] activity"/>
    <property type="evidence" value="ECO:0007669"/>
    <property type="project" value="InterPro"/>
</dbReference>
<protein>
    <submittedName>
        <fullName evidence="1">Squalene synthase HpnC</fullName>
    </submittedName>
</protein>
<dbReference type="Gene3D" id="1.10.600.10">
    <property type="entry name" value="Farnesyl Diphosphate Synthase"/>
    <property type="match status" value="1"/>
</dbReference>
<dbReference type="InterPro" id="IPR008949">
    <property type="entry name" value="Isoprenoid_synthase_dom_sf"/>
</dbReference>
<keyword evidence="2" id="KW-1185">Reference proteome</keyword>
<dbReference type="STRING" id="416944.SAMN05421548_10458"/>
<dbReference type="SUPFAM" id="SSF48576">
    <property type="entry name" value="Terpenoid synthases"/>
    <property type="match status" value="1"/>
</dbReference>
<evidence type="ECO:0000313" key="1">
    <source>
        <dbReference type="EMBL" id="SDC10224.1"/>
    </source>
</evidence>